<comment type="similarity">
    <text evidence="3">Belongs to the peptidase M50B family.</text>
</comment>
<sequence length="284" mass="33911">MTNRNRFPKVNVHPILLIFIIISILTGTFMELSIIILIVFIHELGHYLMAYLLKWRIRSIMLWVFGGVMETDEHGNRSIREEFLVTISGPFQHLIIYLFLFCFKYFHVIPDSIISVALYYNTLILCFNLLPIWPLDGGKLLYLLSSKFIPYKKAYYSIILFSIVTASLFLFIQFIFFPFTLSAFLIMIFLLFENKNEWKQRYYAFIRFLLNRYEGNHYVCKINPIQVGSGSTMMELFSMFKRDQKHPIYIIYPKEKRKVVDEMDCLHVYFSDNRHNETIGERFN</sequence>
<evidence type="ECO:0000256" key="5">
    <source>
        <dbReference type="ARBA" id="ARBA00022692"/>
    </source>
</evidence>
<evidence type="ECO:0000256" key="4">
    <source>
        <dbReference type="ARBA" id="ARBA00022670"/>
    </source>
</evidence>
<proteinExistence type="inferred from homology"/>
<dbReference type="GO" id="GO:0008237">
    <property type="term" value="F:metallopeptidase activity"/>
    <property type="evidence" value="ECO:0007669"/>
    <property type="project" value="UniProtKB-KW"/>
</dbReference>
<feature type="transmembrane region" description="Helical" evidence="12">
    <location>
        <begin position="83"/>
        <end position="106"/>
    </location>
</feature>
<dbReference type="RefSeq" id="WP_121520681.1">
    <property type="nucleotide sequence ID" value="NZ_RCHR01000001.1"/>
</dbReference>
<evidence type="ECO:0000256" key="8">
    <source>
        <dbReference type="ARBA" id="ARBA00022833"/>
    </source>
</evidence>
<dbReference type="GO" id="GO:0006508">
    <property type="term" value="P:proteolysis"/>
    <property type="evidence" value="ECO:0007669"/>
    <property type="project" value="UniProtKB-KW"/>
</dbReference>
<dbReference type="PANTHER" id="PTHR39188">
    <property type="entry name" value="MEMBRANE-ASSOCIATED ZINC METALLOPROTEASE M50B"/>
    <property type="match status" value="1"/>
</dbReference>
<reference evidence="14 15" key="1">
    <citation type="submission" date="2018-10" db="EMBL/GenBank/DDBJ databases">
        <title>Oceanobacillus sp. YLB-02 draft genome.</title>
        <authorList>
            <person name="Yu L."/>
        </authorList>
    </citation>
    <scope>NUCLEOTIDE SEQUENCE [LARGE SCALE GENOMIC DNA]</scope>
    <source>
        <strain evidence="14 15">YLB-02</strain>
    </source>
</reference>
<name>A0A498DD49_9BACI</name>
<feature type="transmembrane region" description="Helical" evidence="12">
    <location>
        <begin position="12"/>
        <end position="41"/>
    </location>
</feature>
<dbReference type="GO" id="GO:0046872">
    <property type="term" value="F:metal ion binding"/>
    <property type="evidence" value="ECO:0007669"/>
    <property type="project" value="UniProtKB-KW"/>
</dbReference>
<accession>A0A498DD49</accession>
<evidence type="ECO:0000256" key="6">
    <source>
        <dbReference type="ARBA" id="ARBA00022723"/>
    </source>
</evidence>
<dbReference type="GO" id="GO:0016020">
    <property type="term" value="C:membrane"/>
    <property type="evidence" value="ECO:0007669"/>
    <property type="project" value="UniProtKB-SubCell"/>
</dbReference>
<keyword evidence="8" id="KW-0862">Zinc</keyword>
<evidence type="ECO:0000313" key="15">
    <source>
        <dbReference type="Proteomes" id="UP000270219"/>
    </source>
</evidence>
<dbReference type="Pfam" id="PF02163">
    <property type="entry name" value="Peptidase_M50"/>
    <property type="match status" value="1"/>
</dbReference>
<keyword evidence="7" id="KW-0378">Hydrolase</keyword>
<gene>
    <name evidence="14" type="ORF">D8M04_01425</name>
</gene>
<keyword evidence="5 12" id="KW-0812">Transmembrane</keyword>
<evidence type="ECO:0000256" key="2">
    <source>
        <dbReference type="ARBA" id="ARBA00004141"/>
    </source>
</evidence>
<evidence type="ECO:0000256" key="12">
    <source>
        <dbReference type="SAM" id="Phobius"/>
    </source>
</evidence>
<keyword evidence="11 12" id="KW-0472">Membrane</keyword>
<protein>
    <submittedName>
        <fullName evidence="14">Stage IV sporulation protein FB</fullName>
    </submittedName>
</protein>
<comment type="caution">
    <text evidence="14">The sequence shown here is derived from an EMBL/GenBank/DDBJ whole genome shotgun (WGS) entry which is preliminary data.</text>
</comment>
<dbReference type="PANTHER" id="PTHR39188:SF3">
    <property type="entry name" value="STAGE IV SPORULATION PROTEIN FB"/>
    <property type="match status" value="1"/>
</dbReference>
<keyword evidence="6" id="KW-0479">Metal-binding</keyword>
<organism evidence="14 15">
    <name type="scientific">Oceanobacillus piezotolerans</name>
    <dbReference type="NCBI Taxonomy" id="2448030"/>
    <lineage>
        <taxon>Bacteria</taxon>
        <taxon>Bacillati</taxon>
        <taxon>Bacillota</taxon>
        <taxon>Bacilli</taxon>
        <taxon>Bacillales</taxon>
        <taxon>Bacillaceae</taxon>
        <taxon>Oceanobacillus</taxon>
    </lineage>
</organism>
<keyword evidence="9 12" id="KW-1133">Transmembrane helix</keyword>
<evidence type="ECO:0000256" key="3">
    <source>
        <dbReference type="ARBA" id="ARBA00007931"/>
    </source>
</evidence>
<dbReference type="EMBL" id="RCHR01000001">
    <property type="protein sequence ID" value="RLL47966.1"/>
    <property type="molecule type" value="Genomic_DNA"/>
</dbReference>
<feature type="transmembrane region" description="Helical" evidence="12">
    <location>
        <begin position="176"/>
        <end position="192"/>
    </location>
</feature>
<comment type="subcellular location">
    <subcellularLocation>
        <location evidence="2">Membrane</location>
        <topology evidence="2">Multi-pass membrane protein</topology>
    </subcellularLocation>
</comment>
<keyword evidence="4" id="KW-0645">Protease</keyword>
<dbReference type="Proteomes" id="UP000270219">
    <property type="component" value="Unassembled WGS sequence"/>
</dbReference>
<feature type="domain" description="Peptidase M50" evidence="13">
    <location>
        <begin position="33"/>
        <end position="104"/>
    </location>
</feature>
<evidence type="ECO:0000256" key="7">
    <source>
        <dbReference type="ARBA" id="ARBA00022801"/>
    </source>
</evidence>
<keyword evidence="10" id="KW-0482">Metalloprotease</keyword>
<evidence type="ECO:0000313" key="14">
    <source>
        <dbReference type="EMBL" id="RLL47966.1"/>
    </source>
</evidence>
<dbReference type="AlphaFoldDB" id="A0A498DD49"/>
<evidence type="ECO:0000256" key="1">
    <source>
        <dbReference type="ARBA" id="ARBA00001947"/>
    </source>
</evidence>
<evidence type="ECO:0000256" key="10">
    <source>
        <dbReference type="ARBA" id="ARBA00023049"/>
    </source>
</evidence>
<keyword evidence="15" id="KW-1185">Reference proteome</keyword>
<evidence type="ECO:0000256" key="11">
    <source>
        <dbReference type="ARBA" id="ARBA00023136"/>
    </source>
</evidence>
<dbReference type="OrthoDB" id="166377at2"/>
<evidence type="ECO:0000259" key="13">
    <source>
        <dbReference type="Pfam" id="PF02163"/>
    </source>
</evidence>
<feature type="transmembrane region" description="Helical" evidence="12">
    <location>
        <begin position="112"/>
        <end position="133"/>
    </location>
</feature>
<evidence type="ECO:0000256" key="9">
    <source>
        <dbReference type="ARBA" id="ARBA00022989"/>
    </source>
</evidence>
<dbReference type="InterPro" id="IPR008915">
    <property type="entry name" value="Peptidase_M50"/>
</dbReference>
<comment type="cofactor">
    <cofactor evidence="1">
        <name>Zn(2+)</name>
        <dbReference type="ChEBI" id="CHEBI:29105"/>
    </cofactor>
</comment>